<organism evidence="3 4">
    <name type="scientific">Sandaracinus amylolyticus</name>
    <dbReference type="NCBI Taxonomy" id="927083"/>
    <lineage>
        <taxon>Bacteria</taxon>
        <taxon>Pseudomonadati</taxon>
        <taxon>Myxococcota</taxon>
        <taxon>Polyangia</taxon>
        <taxon>Polyangiales</taxon>
        <taxon>Sandaracinaceae</taxon>
        <taxon>Sandaracinus</taxon>
    </lineage>
</organism>
<dbReference type="Proteomes" id="UP000034883">
    <property type="component" value="Chromosome"/>
</dbReference>
<dbReference type="OrthoDB" id="9757546at2"/>
<dbReference type="InterPro" id="IPR008972">
    <property type="entry name" value="Cupredoxin"/>
</dbReference>
<proteinExistence type="predicted"/>
<name>A0A0F6W157_9BACT</name>
<evidence type="ECO:0000313" key="3">
    <source>
        <dbReference type="EMBL" id="AKF04812.1"/>
    </source>
</evidence>
<dbReference type="PANTHER" id="PTHR48267:SF1">
    <property type="entry name" value="BILIRUBIN OXIDASE"/>
    <property type="match status" value="1"/>
</dbReference>
<dbReference type="KEGG" id="samy:DB32_001961"/>
<dbReference type="Gene3D" id="2.60.40.420">
    <property type="entry name" value="Cupredoxins - blue copper proteins"/>
    <property type="match status" value="3"/>
</dbReference>
<dbReference type="STRING" id="927083.DB32_001961"/>
<dbReference type="EMBL" id="CP011125">
    <property type="protein sequence ID" value="AKF04812.1"/>
    <property type="molecule type" value="Genomic_DNA"/>
</dbReference>
<evidence type="ECO:0000313" key="4">
    <source>
        <dbReference type="Proteomes" id="UP000034883"/>
    </source>
</evidence>
<dbReference type="InterPro" id="IPR011706">
    <property type="entry name" value="Cu-oxidase_C"/>
</dbReference>
<dbReference type="SUPFAM" id="SSF49503">
    <property type="entry name" value="Cupredoxins"/>
    <property type="match status" value="3"/>
</dbReference>
<dbReference type="PANTHER" id="PTHR48267">
    <property type="entry name" value="CUPREDOXIN SUPERFAMILY PROTEIN"/>
    <property type="match status" value="1"/>
</dbReference>
<dbReference type="Pfam" id="PF07731">
    <property type="entry name" value="Cu-oxidase_2"/>
    <property type="match status" value="1"/>
</dbReference>
<dbReference type="CDD" id="cd13868">
    <property type="entry name" value="CuRO_2_CotA_like"/>
    <property type="match status" value="1"/>
</dbReference>
<dbReference type="GO" id="GO:0016491">
    <property type="term" value="F:oxidoreductase activity"/>
    <property type="evidence" value="ECO:0007669"/>
    <property type="project" value="InterPro"/>
</dbReference>
<dbReference type="AlphaFoldDB" id="A0A0F6W157"/>
<dbReference type="InterPro" id="IPR045087">
    <property type="entry name" value="Cu-oxidase_fam"/>
</dbReference>
<gene>
    <name evidence="3" type="ORF">DB32_001961</name>
</gene>
<evidence type="ECO:0000256" key="1">
    <source>
        <dbReference type="SAM" id="MobiDB-lite"/>
    </source>
</evidence>
<dbReference type="GO" id="GO:0005507">
    <property type="term" value="F:copper ion binding"/>
    <property type="evidence" value="ECO:0007669"/>
    <property type="project" value="InterPro"/>
</dbReference>
<reference evidence="3 4" key="1">
    <citation type="submission" date="2015-03" db="EMBL/GenBank/DDBJ databases">
        <title>Genome assembly of Sandaracinus amylolyticus DSM 53668.</title>
        <authorList>
            <person name="Sharma G."/>
            <person name="Subramanian S."/>
        </authorList>
    </citation>
    <scope>NUCLEOTIDE SEQUENCE [LARGE SCALE GENOMIC DNA]</scope>
    <source>
        <strain evidence="3 4">DSM 53668</strain>
    </source>
</reference>
<evidence type="ECO:0000259" key="2">
    <source>
        <dbReference type="Pfam" id="PF07731"/>
    </source>
</evidence>
<dbReference type="CDD" id="cd13891">
    <property type="entry name" value="CuRO_3_CotA_like"/>
    <property type="match status" value="1"/>
</dbReference>
<sequence length="627" mass="68711">MLAIGVASLSTLACTNVSPPASATLDATRIPQFVQPLPIPAPMEPTGRDGDVVEYRIEARQFEQQILPPPLPTTTVWGYGREGDPSSFHSPSRTIEARSGEPVRVTWINALVDDDGDFLPHLLPVDATLHWADPGGHGHHVDADAVRYTGPVPTVTHVHGAHSFDHSDGHPEAWFLPDARDIPEGFRRRGPTYRTQGDAGEGAAVFEYPHDEPATTLWYHDHSLGMTRVNVYAGLAGMWILRDDVEDALGLPGPAPRIGDAEGTRYFEIPLVIQDRSFTNEGALAYPTSRTEFGDYDGPYAPDSDVPPIWNPEVFGDVMVVNGAAWPYLEVEPRLYRFRILNASDSRTLILHFSDDRARFVQIGGDGGLLSEAPVTHEELVVGPAERYDVLVDLSRFAEGDTITLLNRGPDEAWGGPHAMPPQDPADPTTTGRVMQLRVIARSDAGTEGAVPDTLPVSEVPTTALAPRDLVLIEEDVEGTDAPLHVMLGTLEEGALMWDAPATEVVQLGDTEVWRVANTTDDAHPIHLHLVQFRVLDRIPFDADAFSTAQERWLDGEGAQPVLEDFVTGAAIPALPQERGPKDTVMVWPGTITRFVATFDRAGEYVWHCHILEHEDNDMMRPLVITP</sequence>
<dbReference type="CDD" id="cd13844">
    <property type="entry name" value="CuRO_1_BOD_CotA_like"/>
    <property type="match status" value="1"/>
</dbReference>
<keyword evidence="4" id="KW-1185">Reference proteome</keyword>
<feature type="domain" description="Plastocyanin-like" evidence="2">
    <location>
        <begin position="497"/>
        <end position="626"/>
    </location>
</feature>
<accession>A0A0F6W157</accession>
<protein>
    <submittedName>
        <fullName evidence="3">Multicopper oxidase</fullName>
    </submittedName>
</protein>
<feature type="region of interest" description="Disordered" evidence="1">
    <location>
        <begin position="410"/>
        <end position="430"/>
    </location>
</feature>